<evidence type="ECO:0000256" key="1">
    <source>
        <dbReference type="SAM" id="MobiDB-lite"/>
    </source>
</evidence>
<accession>A0A5C3FBB8</accession>
<dbReference type="EMBL" id="OOIP01000021">
    <property type="protein sequence ID" value="SPO40639.1"/>
    <property type="molecule type" value="Genomic_DNA"/>
</dbReference>
<sequence>MTTVGNAIIMNNQKLPRLTNAADYYRWREESTDVFLQKASKIWRISFASSMKWRLEELETEFNSLKQEKASIDGFVGKIKELSEQLHLGGVEVTMHKKYTFEIVTEPLDEKAEFDGIVAKLRSKELELGLNSHGLTQKTRQGMSAFFTQSRPQKPRHQGRFEKKSSGPRPQRRIEDIVCYQHCSVTNGRWIIDSGSTTHICTKAALFTDLKPVSGRVIRSANGAETEADGEGTVHIKVNLEKGKIGIVTLENVLYIPSYAANLISLSRIRGKAEIIMSKNSTVAKINVPWLNRG</sequence>
<proteinExistence type="predicted"/>
<feature type="domain" description="Retrovirus-related Pol polyprotein from transposon TNT 1-94-like beta-barrel" evidence="2">
    <location>
        <begin position="190"/>
        <end position="270"/>
    </location>
</feature>
<evidence type="ECO:0000259" key="2">
    <source>
        <dbReference type="Pfam" id="PF22936"/>
    </source>
</evidence>
<dbReference type="AlphaFoldDB" id="A0A5C3FBB8"/>
<dbReference type="PANTHER" id="PTHR47592:SF27">
    <property type="entry name" value="OS08G0421700 PROTEIN"/>
    <property type="match status" value="1"/>
</dbReference>
<feature type="region of interest" description="Disordered" evidence="1">
    <location>
        <begin position="148"/>
        <end position="170"/>
    </location>
</feature>
<keyword evidence="4" id="KW-1185">Reference proteome</keyword>
<reference evidence="3 4" key="1">
    <citation type="submission" date="2018-03" db="EMBL/GenBank/DDBJ databases">
        <authorList>
            <person name="Guldener U."/>
        </authorList>
    </citation>
    <scope>NUCLEOTIDE SEQUENCE [LARGE SCALE GENOMIC DNA]</scope>
    <source>
        <strain evidence="3 4">DAOM196992</strain>
    </source>
</reference>
<protein>
    <recommendedName>
        <fullName evidence="2">Retrovirus-related Pol polyprotein from transposon TNT 1-94-like beta-barrel domain-containing protein</fullName>
    </recommendedName>
</protein>
<dbReference type="PANTHER" id="PTHR47592">
    <property type="entry name" value="PBF68 PROTEIN"/>
    <property type="match status" value="1"/>
</dbReference>
<name>A0A5C3FBB8_9BASI</name>
<evidence type="ECO:0000313" key="3">
    <source>
        <dbReference type="EMBL" id="SPO40639.1"/>
    </source>
</evidence>
<dbReference type="OrthoDB" id="2663223at2759"/>
<gene>
    <name evidence="3" type="ORF">PSFLO_06121</name>
</gene>
<dbReference type="InterPro" id="IPR054722">
    <property type="entry name" value="PolX-like_BBD"/>
</dbReference>
<dbReference type="Pfam" id="PF22936">
    <property type="entry name" value="Pol_BBD"/>
    <property type="match status" value="1"/>
</dbReference>
<dbReference type="Proteomes" id="UP000323386">
    <property type="component" value="Unassembled WGS sequence"/>
</dbReference>
<organism evidence="3 4">
    <name type="scientific">Pseudozyma flocculosa</name>
    <dbReference type="NCBI Taxonomy" id="84751"/>
    <lineage>
        <taxon>Eukaryota</taxon>
        <taxon>Fungi</taxon>
        <taxon>Dikarya</taxon>
        <taxon>Basidiomycota</taxon>
        <taxon>Ustilaginomycotina</taxon>
        <taxon>Ustilaginomycetes</taxon>
        <taxon>Ustilaginales</taxon>
        <taxon>Ustilaginaceae</taxon>
        <taxon>Pseudozyma</taxon>
    </lineage>
</organism>
<evidence type="ECO:0000313" key="4">
    <source>
        <dbReference type="Proteomes" id="UP000323386"/>
    </source>
</evidence>